<dbReference type="Proteomes" id="UP000827284">
    <property type="component" value="Unassembled WGS sequence"/>
</dbReference>
<dbReference type="OrthoDB" id="5340163at2759"/>
<protein>
    <submittedName>
        <fullName evidence="1">Uncharacterized protein</fullName>
    </submittedName>
</protein>
<accession>A0A9P3M179</accession>
<gene>
    <name evidence="1" type="ORF">EMPS_10458</name>
</gene>
<reference evidence="1" key="2">
    <citation type="journal article" date="2022" name="Microbiol. Resour. Announc.">
        <title>Whole-Genome Sequence of Entomortierella parvispora E1425, a Mucoromycotan Fungus Associated with Burkholderiaceae-Related Endosymbiotic Bacteria.</title>
        <authorList>
            <person name="Herlambang A."/>
            <person name="Guo Y."/>
            <person name="Takashima Y."/>
            <person name="Narisawa K."/>
            <person name="Ohta H."/>
            <person name="Nishizawa T."/>
        </authorList>
    </citation>
    <scope>NUCLEOTIDE SEQUENCE</scope>
    <source>
        <strain evidence="1">E1425</strain>
    </source>
</reference>
<dbReference type="EMBL" id="BQFW01000014">
    <property type="protein sequence ID" value="GJJ78099.1"/>
    <property type="molecule type" value="Genomic_DNA"/>
</dbReference>
<name>A0A9P3M179_9FUNG</name>
<reference evidence="1" key="1">
    <citation type="submission" date="2021-11" db="EMBL/GenBank/DDBJ databases">
        <authorList>
            <person name="Herlambang A."/>
            <person name="Guo Y."/>
            <person name="Takashima Y."/>
            <person name="Nishizawa T."/>
        </authorList>
    </citation>
    <scope>NUCLEOTIDE SEQUENCE</scope>
    <source>
        <strain evidence="1">E1425</strain>
    </source>
</reference>
<proteinExistence type="predicted"/>
<dbReference type="AlphaFoldDB" id="A0A9P3M179"/>
<keyword evidence="2" id="KW-1185">Reference proteome</keyword>
<evidence type="ECO:0000313" key="1">
    <source>
        <dbReference type="EMBL" id="GJJ78099.1"/>
    </source>
</evidence>
<evidence type="ECO:0000313" key="2">
    <source>
        <dbReference type="Proteomes" id="UP000827284"/>
    </source>
</evidence>
<comment type="caution">
    <text evidence="1">The sequence shown here is derived from an EMBL/GenBank/DDBJ whole genome shotgun (WGS) entry which is preliminary data.</text>
</comment>
<organism evidence="1 2">
    <name type="scientific">Entomortierella parvispora</name>
    <dbReference type="NCBI Taxonomy" id="205924"/>
    <lineage>
        <taxon>Eukaryota</taxon>
        <taxon>Fungi</taxon>
        <taxon>Fungi incertae sedis</taxon>
        <taxon>Mucoromycota</taxon>
        <taxon>Mortierellomycotina</taxon>
        <taxon>Mortierellomycetes</taxon>
        <taxon>Mortierellales</taxon>
        <taxon>Mortierellaceae</taxon>
        <taxon>Entomortierella</taxon>
    </lineage>
</organism>
<sequence>MERNNIPNTQTLWFKDLKWIIQASSQDIATEYVEMVKAVGTSGQLTSYQGPILSASMQDFGYLVASTITCMWQAEEGSEFILSDSCFGSWEGGPGYWLHNFFIVSPRMAIVLVSKMYMEGRYLGNSPGTSMFEDSLHDFPETDYKNGPPPRGFDRATHFTPDDVFKYKRIIVPKKTVYKVNSIILDNARESLTYKCSASMLKTLRYYDKVKAELFHEFREYPKLRRKLFMELNRTHS</sequence>